<accession>V4LBI6</accession>
<dbReference type="Proteomes" id="UP000030689">
    <property type="component" value="Unassembled WGS sequence"/>
</dbReference>
<dbReference type="PANTHER" id="PTHR47993:SF395">
    <property type="entry name" value="JACALIN-RELATED LECTIN 37-RELATED"/>
    <property type="match status" value="1"/>
</dbReference>
<evidence type="ECO:0000259" key="1">
    <source>
        <dbReference type="PROSITE" id="PS50181"/>
    </source>
</evidence>
<dbReference type="KEGG" id="eus:EUTSA_v10022091mg"/>
<dbReference type="Pfam" id="PF07734">
    <property type="entry name" value="FBA_1"/>
    <property type="match status" value="1"/>
</dbReference>
<dbReference type="OMA" id="HIRNVAR"/>
<dbReference type="SMART" id="SM00256">
    <property type="entry name" value="FBOX"/>
    <property type="match status" value="1"/>
</dbReference>
<protein>
    <recommendedName>
        <fullName evidence="1">F-box domain-containing protein</fullName>
    </recommendedName>
</protein>
<dbReference type="InterPro" id="IPR017451">
    <property type="entry name" value="F-box-assoc_interact_dom"/>
</dbReference>
<evidence type="ECO:0000313" key="2">
    <source>
        <dbReference type="EMBL" id="ESQ47810.1"/>
    </source>
</evidence>
<dbReference type="PANTHER" id="PTHR47993">
    <property type="entry name" value="OS09G0372900 PROTEIN-RELATED"/>
    <property type="match status" value="1"/>
</dbReference>
<dbReference type="InterPro" id="IPR036047">
    <property type="entry name" value="F-box-like_dom_sf"/>
</dbReference>
<sequence>MKTMISNLPSELVEEILSRVPVKSMGAVRSTCKTWNSLSKDTSFTNKQIGKASAAREKEFVMIKKYSSVYLVSVNLYETHNNNNNNFDLSINRRGQLVTRKTSYQVCNISQVIYCDGLLLCVYRQINNSFVVWNPYWGQRRWIKHQKCIDMFAFGYEKPYRQHKNLDIEYGKPSVSLKGNTYWYARGVESRSFFLLCFDFTRERFGPRLALPFDSNVDCDLCLSKVREERLAVLMRRLDTLEMEIWVTNKIEPDEVSWSNFLKVDHMKLLTCFSVLTNFFIEEEKKIAVVFGEGYKRFEACMVGENGYFKRVDLRESADIQLYPFSYAL</sequence>
<dbReference type="Gene3D" id="1.20.1280.50">
    <property type="match status" value="1"/>
</dbReference>
<reference evidence="2 3" key="1">
    <citation type="journal article" date="2013" name="Front. Plant Sci.">
        <title>The Reference Genome of the Halophytic Plant Eutrema salsugineum.</title>
        <authorList>
            <person name="Yang R."/>
            <person name="Jarvis D.E."/>
            <person name="Chen H."/>
            <person name="Beilstein M.A."/>
            <person name="Grimwood J."/>
            <person name="Jenkins J."/>
            <person name="Shu S."/>
            <person name="Prochnik S."/>
            <person name="Xin M."/>
            <person name="Ma C."/>
            <person name="Schmutz J."/>
            <person name="Wing R.A."/>
            <person name="Mitchell-Olds T."/>
            <person name="Schumaker K.S."/>
            <person name="Wang X."/>
        </authorList>
    </citation>
    <scope>NUCLEOTIDE SEQUENCE [LARGE SCALE GENOMIC DNA]</scope>
</reference>
<dbReference type="Gramene" id="ESQ47810">
    <property type="protein sequence ID" value="ESQ47810"/>
    <property type="gene ID" value="EUTSA_v10022091mg"/>
</dbReference>
<dbReference type="NCBIfam" id="TIGR01640">
    <property type="entry name" value="F_box_assoc_1"/>
    <property type="match status" value="1"/>
</dbReference>
<dbReference type="InterPro" id="IPR050233">
    <property type="entry name" value="A_thaliana_F-box"/>
</dbReference>
<proteinExistence type="predicted"/>
<dbReference type="InterPro" id="IPR006527">
    <property type="entry name" value="F-box-assoc_dom_typ1"/>
</dbReference>
<keyword evidence="3" id="KW-1185">Reference proteome</keyword>
<dbReference type="Pfam" id="PF00646">
    <property type="entry name" value="F-box"/>
    <property type="match status" value="1"/>
</dbReference>
<dbReference type="EMBL" id="KI517408">
    <property type="protein sequence ID" value="ESQ47810.1"/>
    <property type="molecule type" value="Genomic_DNA"/>
</dbReference>
<dbReference type="SUPFAM" id="SSF81383">
    <property type="entry name" value="F-box domain"/>
    <property type="match status" value="1"/>
</dbReference>
<dbReference type="InterPro" id="IPR001810">
    <property type="entry name" value="F-box_dom"/>
</dbReference>
<dbReference type="PROSITE" id="PS50181">
    <property type="entry name" value="FBOX"/>
    <property type="match status" value="1"/>
</dbReference>
<gene>
    <name evidence="2" type="ORF">EUTSA_v10022091mg</name>
</gene>
<evidence type="ECO:0000313" key="3">
    <source>
        <dbReference type="Proteomes" id="UP000030689"/>
    </source>
</evidence>
<organism evidence="2 3">
    <name type="scientific">Eutrema salsugineum</name>
    <name type="common">Saltwater cress</name>
    <name type="synonym">Sisymbrium salsugineum</name>
    <dbReference type="NCBI Taxonomy" id="72664"/>
    <lineage>
        <taxon>Eukaryota</taxon>
        <taxon>Viridiplantae</taxon>
        <taxon>Streptophyta</taxon>
        <taxon>Embryophyta</taxon>
        <taxon>Tracheophyta</taxon>
        <taxon>Spermatophyta</taxon>
        <taxon>Magnoliopsida</taxon>
        <taxon>eudicotyledons</taxon>
        <taxon>Gunneridae</taxon>
        <taxon>Pentapetalae</taxon>
        <taxon>rosids</taxon>
        <taxon>malvids</taxon>
        <taxon>Brassicales</taxon>
        <taxon>Brassicaceae</taxon>
        <taxon>Eutremeae</taxon>
        <taxon>Eutrema</taxon>
    </lineage>
</organism>
<dbReference type="CDD" id="cd22157">
    <property type="entry name" value="F-box_AtFBW1-like"/>
    <property type="match status" value="1"/>
</dbReference>
<dbReference type="AlphaFoldDB" id="V4LBI6"/>
<feature type="domain" description="F-box" evidence="1">
    <location>
        <begin position="2"/>
        <end position="48"/>
    </location>
</feature>
<name>V4LBI6_EUTSA</name>